<accession>A0ABW0YMG5</accession>
<comment type="similarity">
    <text evidence="3">Belongs to the gas vesicle GvpA family.</text>
</comment>
<keyword evidence="1" id="KW-0304">Gas vesicle</keyword>
<keyword evidence="4" id="KW-0175">Coiled coil</keyword>
<comment type="subcellular location">
    <subcellularLocation>
        <location evidence="2">Gas vesicle</location>
    </subcellularLocation>
</comment>
<evidence type="ECO:0000256" key="4">
    <source>
        <dbReference type="SAM" id="Coils"/>
    </source>
</evidence>
<dbReference type="PANTHER" id="PTHR35344">
    <property type="entry name" value="GAS VESICLE STRUCTURAL PROTEIN 2-RELATED"/>
    <property type="match status" value="1"/>
</dbReference>
<dbReference type="InterPro" id="IPR050530">
    <property type="entry name" value="GvpA"/>
</dbReference>
<comment type="caution">
    <text evidence="5">The sequence shown here is derived from an EMBL/GenBank/DDBJ whole genome shotgun (WGS) entry which is preliminary data.</text>
</comment>
<dbReference type="RefSeq" id="WP_054635009.1">
    <property type="nucleotide sequence ID" value="NZ_JBHSOZ010000003.1"/>
</dbReference>
<dbReference type="InterPro" id="IPR000638">
    <property type="entry name" value="Gas-vesicle_GvpA-like"/>
</dbReference>
<organism evidence="5 6">
    <name type="scientific">Thalassorhabdus alkalitolerans</name>
    <dbReference type="NCBI Taxonomy" id="2282697"/>
    <lineage>
        <taxon>Bacteria</taxon>
        <taxon>Bacillati</taxon>
        <taxon>Bacillota</taxon>
        <taxon>Bacilli</taxon>
        <taxon>Bacillales</taxon>
        <taxon>Bacillaceae</taxon>
        <taxon>Thalassorhabdus</taxon>
    </lineage>
</organism>
<proteinExistence type="inferred from homology"/>
<evidence type="ECO:0000256" key="1">
    <source>
        <dbReference type="ARBA" id="ARBA00022987"/>
    </source>
</evidence>
<keyword evidence="6" id="KW-1185">Reference proteome</keyword>
<dbReference type="PROSITE" id="PS00234">
    <property type="entry name" value="GAS_VESICLE_A_1"/>
    <property type="match status" value="1"/>
</dbReference>
<dbReference type="Pfam" id="PF00741">
    <property type="entry name" value="Gas_vesicle"/>
    <property type="match status" value="1"/>
</dbReference>
<gene>
    <name evidence="5" type="ORF">ACFPU1_07500</name>
</gene>
<evidence type="ECO:0000256" key="3">
    <source>
        <dbReference type="ARBA" id="ARBA00035646"/>
    </source>
</evidence>
<evidence type="ECO:0000256" key="2">
    <source>
        <dbReference type="ARBA" id="ARBA00035108"/>
    </source>
</evidence>
<protein>
    <submittedName>
        <fullName evidence="5">Gas vesicle protein</fullName>
    </submittedName>
</protein>
<feature type="coiled-coil region" evidence="4">
    <location>
        <begin position="74"/>
        <end position="105"/>
    </location>
</feature>
<dbReference type="EMBL" id="JBHSOZ010000003">
    <property type="protein sequence ID" value="MFC5712622.1"/>
    <property type="molecule type" value="Genomic_DNA"/>
</dbReference>
<sequence length="107" mass="12187">MDEIKHPAHQSSNLVDVLETVLDKGVVIAGDIKLNLAEVELITIKIRLLVASVDKAKEMGIDWWESDPHYSSKAIRIEEENQQLQERIKQLEERVEGQLEEQENKGG</sequence>
<dbReference type="InterPro" id="IPR018493">
    <property type="entry name" value="GvpA-like_CS"/>
</dbReference>
<name>A0ABW0YMG5_9BACI</name>
<evidence type="ECO:0000313" key="6">
    <source>
        <dbReference type="Proteomes" id="UP001596142"/>
    </source>
</evidence>
<evidence type="ECO:0000313" key="5">
    <source>
        <dbReference type="EMBL" id="MFC5712622.1"/>
    </source>
</evidence>
<reference evidence="6" key="1">
    <citation type="journal article" date="2019" name="Int. J. Syst. Evol. Microbiol.">
        <title>The Global Catalogue of Microorganisms (GCM) 10K type strain sequencing project: providing services to taxonomists for standard genome sequencing and annotation.</title>
        <authorList>
            <consortium name="The Broad Institute Genomics Platform"/>
            <consortium name="The Broad Institute Genome Sequencing Center for Infectious Disease"/>
            <person name="Wu L."/>
            <person name="Ma J."/>
        </authorList>
    </citation>
    <scope>NUCLEOTIDE SEQUENCE [LARGE SCALE GENOMIC DNA]</scope>
    <source>
        <strain evidence="6">CECT 7184</strain>
    </source>
</reference>
<dbReference type="Proteomes" id="UP001596142">
    <property type="component" value="Unassembled WGS sequence"/>
</dbReference>
<dbReference type="PANTHER" id="PTHR35344:SF4">
    <property type="entry name" value="GAS VESICLE PROTEIN A1"/>
    <property type="match status" value="1"/>
</dbReference>